<dbReference type="SUPFAM" id="SSF47384">
    <property type="entry name" value="Homodimeric domain of signal transducing histidine kinase"/>
    <property type="match status" value="1"/>
</dbReference>
<dbReference type="InterPro" id="IPR003594">
    <property type="entry name" value="HATPase_dom"/>
</dbReference>
<feature type="transmembrane region" description="Helical" evidence="6">
    <location>
        <begin position="184"/>
        <end position="208"/>
    </location>
</feature>
<feature type="transmembrane region" description="Helical" evidence="6">
    <location>
        <begin position="12"/>
        <end position="34"/>
    </location>
</feature>
<dbReference type="Proteomes" id="UP001144805">
    <property type="component" value="Unassembled WGS sequence"/>
</dbReference>
<comment type="caution">
    <text evidence="8">The sequence shown here is derived from an EMBL/GenBank/DDBJ whole genome shotgun (WGS) entry which is preliminary data.</text>
</comment>
<evidence type="ECO:0000259" key="7">
    <source>
        <dbReference type="PROSITE" id="PS50109"/>
    </source>
</evidence>
<reference evidence="8" key="1">
    <citation type="submission" date="2022-11" db="EMBL/GenBank/DDBJ databases">
        <title>Biodiversity and phylogenetic relationships of bacteria.</title>
        <authorList>
            <person name="Machado R.A.R."/>
            <person name="Bhat A."/>
            <person name="Loulou A."/>
            <person name="Kallel S."/>
        </authorList>
    </citation>
    <scope>NUCLEOTIDE SEQUENCE</scope>
    <source>
        <strain evidence="8">K-TC2</strain>
    </source>
</reference>
<dbReference type="AlphaFoldDB" id="A0A9X3E2Q7"/>
<keyword evidence="9" id="KW-1185">Reference proteome</keyword>
<dbReference type="Gene3D" id="3.30.565.10">
    <property type="entry name" value="Histidine kinase-like ATPase, C-terminal domain"/>
    <property type="match status" value="1"/>
</dbReference>
<keyword evidence="4" id="KW-0808">Transferase</keyword>
<evidence type="ECO:0000256" key="1">
    <source>
        <dbReference type="ARBA" id="ARBA00000085"/>
    </source>
</evidence>
<keyword evidence="6" id="KW-0812">Transmembrane</keyword>
<accession>A0A9X3E2Q7</accession>
<evidence type="ECO:0000256" key="2">
    <source>
        <dbReference type="ARBA" id="ARBA00012438"/>
    </source>
</evidence>
<dbReference type="SMART" id="SM00387">
    <property type="entry name" value="HATPase_c"/>
    <property type="match status" value="1"/>
</dbReference>
<dbReference type="Pfam" id="PF05227">
    <property type="entry name" value="CHASE3"/>
    <property type="match status" value="1"/>
</dbReference>
<sequence>MPISKSALVRSTVLFILLGLAALLAIVGAMFWLVSETADSSKDLMQARTERSLLITLRSLGQDAETGQRGYLLTGNPLYLAPYEDAVAKFPAQMDRVQAAFEGDKEQAALMARLRQTLTAKFDELKRTIDLAKGGQHDAAIAIVNADSGRELMDDARQFFERSIARADQAVLDSIARQQRGIELLRWVTFLGALVILVVVGGSAWTVWQYTRQLVMAQREVATLNADLERRVSERTADLGRANEEIQRFAYIVTHDLRAPLVNIMGFTSELEASLDALQDYVGRDEMPSTGDEDDKQAAAARVAAFDDLPEAIGFIRSSTRKMDALINAILKLSREGRRTLKPESIELQAILENAADAVRHQIVEAGGEVTIAGAPPALLSDRLTLEQIFGNLLDNAVKYRAPDRPLRIHIQAGTGPGNTIQVKVADNGRGIAAQDHERIFELFRRSGSQDQPGEGIGLAHVRSMARNIGGDIVVRSELGTGSTFELTFARDLRKIIGAA</sequence>
<dbReference type="EMBL" id="JAPKNK010000006">
    <property type="protein sequence ID" value="MCX5570656.1"/>
    <property type="molecule type" value="Genomic_DNA"/>
</dbReference>
<protein>
    <recommendedName>
        <fullName evidence="2">histidine kinase</fullName>
        <ecNumber evidence="2">2.7.13.3</ecNumber>
    </recommendedName>
</protein>
<dbReference type="RefSeq" id="WP_266339614.1">
    <property type="nucleotide sequence ID" value="NZ_JAPKNK010000006.1"/>
</dbReference>
<evidence type="ECO:0000256" key="6">
    <source>
        <dbReference type="SAM" id="Phobius"/>
    </source>
</evidence>
<evidence type="ECO:0000256" key="4">
    <source>
        <dbReference type="ARBA" id="ARBA00022679"/>
    </source>
</evidence>
<dbReference type="InterPro" id="IPR050351">
    <property type="entry name" value="BphY/WalK/GraS-like"/>
</dbReference>
<dbReference type="CDD" id="cd19410">
    <property type="entry name" value="HK9-like_sensor"/>
    <property type="match status" value="1"/>
</dbReference>
<dbReference type="SMART" id="SM00388">
    <property type="entry name" value="HisKA"/>
    <property type="match status" value="1"/>
</dbReference>
<dbReference type="CDD" id="cd00075">
    <property type="entry name" value="HATPase"/>
    <property type="match status" value="1"/>
</dbReference>
<keyword evidence="3" id="KW-0597">Phosphoprotein</keyword>
<dbReference type="InterPro" id="IPR036890">
    <property type="entry name" value="HATPase_C_sf"/>
</dbReference>
<dbReference type="PROSITE" id="PS50109">
    <property type="entry name" value="HIS_KIN"/>
    <property type="match status" value="1"/>
</dbReference>
<dbReference type="InterPro" id="IPR007891">
    <property type="entry name" value="CHASE3"/>
</dbReference>
<comment type="catalytic activity">
    <reaction evidence="1">
        <text>ATP + protein L-histidine = ADP + protein N-phospho-L-histidine.</text>
        <dbReference type="EC" id="2.7.13.3"/>
    </reaction>
</comment>
<evidence type="ECO:0000256" key="3">
    <source>
        <dbReference type="ARBA" id="ARBA00022553"/>
    </source>
</evidence>
<dbReference type="EC" id="2.7.13.3" evidence="2"/>
<dbReference type="InterPro" id="IPR005467">
    <property type="entry name" value="His_kinase_dom"/>
</dbReference>
<dbReference type="PANTHER" id="PTHR42878:SF15">
    <property type="entry name" value="BACTERIOPHYTOCHROME"/>
    <property type="match status" value="1"/>
</dbReference>
<evidence type="ECO:0000313" key="9">
    <source>
        <dbReference type="Proteomes" id="UP001144805"/>
    </source>
</evidence>
<dbReference type="GO" id="GO:0000155">
    <property type="term" value="F:phosphorelay sensor kinase activity"/>
    <property type="evidence" value="ECO:0007669"/>
    <property type="project" value="InterPro"/>
</dbReference>
<gene>
    <name evidence="8" type="ORF">OSH07_15715</name>
</gene>
<proteinExistence type="predicted"/>
<dbReference type="SUPFAM" id="SSF55874">
    <property type="entry name" value="ATPase domain of HSP90 chaperone/DNA topoisomerase II/histidine kinase"/>
    <property type="match status" value="1"/>
</dbReference>
<dbReference type="GO" id="GO:0007234">
    <property type="term" value="P:osmosensory signaling via phosphorelay pathway"/>
    <property type="evidence" value="ECO:0007669"/>
    <property type="project" value="TreeGrafter"/>
</dbReference>
<dbReference type="PRINTS" id="PR00344">
    <property type="entry name" value="BCTRLSENSOR"/>
</dbReference>
<dbReference type="Pfam" id="PF02518">
    <property type="entry name" value="HATPase_c"/>
    <property type="match status" value="1"/>
</dbReference>
<name>A0A9X3E2Q7_9HYPH</name>
<dbReference type="PANTHER" id="PTHR42878">
    <property type="entry name" value="TWO-COMPONENT HISTIDINE KINASE"/>
    <property type="match status" value="1"/>
</dbReference>
<dbReference type="GO" id="GO:0030295">
    <property type="term" value="F:protein kinase activator activity"/>
    <property type="evidence" value="ECO:0007669"/>
    <property type="project" value="TreeGrafter"/>
</dbReference>
<dbReference type="InterPro" id="IPR004358">
    <property type="entry name" value="Sig_transdc_His_kin-like_C"/>
</dbReference>
<dbReference type="Gene3D" id="1.10.287.130">
    <property type="match status" value="1"/>
</dbReference>
<keyword evidence="5" id="KW-0418">Kinase</keyword>
<evidence type="ECO:0000256" key="5">
    <source>
        <dbReference type="ARBA" id="ARBA00022777"/>
    </source>
</evidence>
<dbReference type="InterPro" id="IPR036097">
    <property type="entry name" value="HisK_dim/P_sf"/>
</dbReference>
<evidence type="ECO:0000313" key="8">
    <source>
        <dbReference type="EMBL" id="MCX5570656.1"/>
    </source>
</evidence>
<dbReference type="InterPro" id="IPR003661">
    <property type="entry name" value="HisK_dim/P_dom"/>
</dbReference>
<dbReference type="GO" id="GO:0000156">
    <property type="term" value="F:phosphorelay response regulator activity"/>
    <property type="evidence" value="ECO:0007669"/>
    <property type="project" value="TreeGrafter"/>
</dbReference>
<keyword evidence="6" id="KW-0472">Membrane</keyword>
<keyword evidence="6" id="KW-1133">Transmembrane helix</keyword>
<feature type="domain" description="Histidine kinase" evidence="7">
    <location>
        <begin position="252"/>
        <end position="493"/>
    </location>
</feature>
<dbReference type="CDD" id="cd00082">
    <property type="entry name" value="HisKA"/>
    <property type="match status" value="1"/>
</dbReference>
<organism evidence="8 9">
    <name type="scientific">Kaistia nematophila</name>
    <dbReference type="NCBI Taxonomy" id="2994654"/>
    <lineage>
        <taxon>Bacteria</taxon>
        <taxon>Pseudomonadati</taxon>
        <taxon>Pseudomonadota</taxon>
        <taxon>Alphaproteobacteria</taxon>
        <taxon>Hyphomicrobiales</taxon>
        <taxon>Kaistiaceae</taxon>
        <taxon>Kaistia</taxon>
    </lineage>
</organism>